<dbReference type="SUPFAM" id="SSF53474">
    <property type="entry name" value="alpha/beta-Hydrolases"/>
    <property type="match status" value="1"/>
</dbReference>
<dbReference type="OrthoDB" id="9771666at2"/>
<accession>A0A2K9EFR7</accession>
<dbReference type="RefSeq" id="WP_101460449.1">
    <property type="nucleotide sequence ID" value="NZ_CP025408.1"/>
</dbReference>
<evidence type="ECO:0000256" key="1">
    <source>
        <dbReference type="ARBA" id="ARBA00022801"/>
    </source>
</evidence>
<sequence>MLYQVTDWDDAYANGPHIPGAEAYPPRWQAEAAAFRAATRHEALGEGHLFRPDGEAAGLMVFIHGGYWMKFSPADFSHLAAGAVARGWAVAMPAYRLAPDASISQITRQVAQGVTEAAGRISGPIALTGHSAGGHLAARMICDDGTLPDEVATRVTACVPISGLGDLRPLLRTAINDTLHLDPQEAAAESPALLSPRQKIPVTAWVGGMERPEFIRQSRLLADIWAGLGAPTDLIVDPGRHHFDVVEGLCDPDSALIRQLLA</sequence>
<dbReference type="GO" id="GO:0016787">
    <property type="term" value="F:hydrolase activity"/>
    <property type="evidence" value="ECO:0007669"/>
    <property type="project" value="UniProtKB-KW"/>
</dbReference>
<feature type="domain" description="Alpha/beta hydrolase fold-3" evidence="2">
    <location>
        <begin position="60"/>
        <end position="167"/>
    </location>
</feature>
<dbReference type="Pfam" id="PF07859">
    <property type="entry name" value="Abhydrolase_3"/>
    <property type="match status" value="1"/>
</dbReference>
<evidence type="ECO:0000313" key="3">
    <source>
        <dbReference type="EMBL" id="AUH33783.1"/>
    </source>
</evidence>
<dbReference type="AlphaFoldDB" id="A0A2K9EFR7"/>
<dbReference type="EMBL" id="CP025408">
    <property type="protein sequence ID" value="AUH33783.1"/>
    <property type="molecule type" value="Genomic_DNA"/>
</dbReference>
<dbReference type="PANTHER" id="PTHR48081:SF33">
    <property type="entry name" value="KYNURENINE FORMAMIDASE"/>
    <property type="match status" value="1"/>
</dbReference>
<protein>
    <submittedName>
        <fullName evidence="3">Alpha/beta hydrolase</fullName>
    </submittedName>
</protein>
<dbReference type="InterPro" id="IPR013094">
    <property type="entry name" value="AB_hydrolase_3"/>
</dbReference>
<proteinExistence type="predicted"/>
<dbReference type="PANTHER" id="PTHR48081">
    <property type="entry name" value="AB HYDROLASE SUPERFAMILY PROTEIN C4A8.06C"/>
    <property type="match status" value="1"/>
</dbReference>
<evidence type="ECO:0000259" key="2">
    <source>
        <dbReference type="Pfam" id="PF07859"/>
    </source>
</evidence>
<reference evidence="3 4" key="1">
    <citation type="submission" date="2017-12" db="EMBL/GenBank/DDBJ databases">
        <authorList>
            <person name="Hurst M.R.H."/>
        </authorList>
    </citation>
    <scope>NUCLEOTIDE SEQUENCE [LARGE SCALE GENOMIC DNA]</scope>
    <source>
        <strain evidence="3 4">BM15</strain>
    </source>
</reference>
<name>A0A2K9EFR7_9RHOB</name>
<dbReference type="Gene3D" id="3.40.50.1820">
    <property type="entry name" value="alpha/beta hydrolase"/>
    <property type="match status" value="1"/>
</dbReference>
<keyword evidence="4" id="KW-1185">Reference proteome</keyword>
<dbReference type="KEGG" id="paro:CUV01_10630"/>
<evidence type="ECO:0000313" key="4">
    <source>
        <dbReference type="Proteomes" id="UP000233742"/>
    </source>
</evidence>
<keyword evidence="1 3" id="KW-0378">Hydrolase</keyword>
<dbReference type="InterPro" id="IPR029058">
    <property type="entry name" value="AB_hydrolase_fold"/>
</dbReference>
<dbReference type="Proteomes" id="UP000233742">
    <property type="component" value="Chromosome"/>
</dbReference>
<gene>
    <name evidence="3" type="ORF">CUV01_10630</name>
</gene>
<dbReference type="InterPro" id="IPR050300">
    <property type="entry name" value="GDXG_lipolytic_enzyme"/>
</dbReference>
<organism evidence="3 4">
    <name type="scientific">Paracoccus tegillarcae</name>
    <dbReference type="NCBI Taxonomy" id="1529068"/>
    <lineage>
        <taxon>Bacteria</taxon>
        <taxon>Pseudomonadati</taxon>
        <taxon>Pseudomonadota</taxon>
        <taxon>Alphaproteobacteria</taxon>
        <taxon>Rhodobacterales</taxon>
        <taxon>Paracoccaceae</taxon>
        <taxon>Paracoccus</taxon>
    </lineage>
</organism>